<proteinExistence type="predicted"/>
<gene>
    <name evidence="1" type="ORF">Harvfovirus15_14</name>
</gene>
<sequence>MEFSLERKLPLWDANLRAWKHCSWVIAKLLAIGIKEIILDEKQKEFNKCPDEKLNYFGSYFDSEGNTEIALKNYRELIDGHATSAWNYARMNENGIKRNRDIFTAVINYARAWKLYETHDEKTNCENAILNILNRCNHQRKEIYFILQKESAALYNKLTEKTILLDDTNLCPDVQYIDEIVRILNDVASRCSNPDYMLCHLGIVHNNETNSDQYSYSEKMIYETIAIRLYEKSFNNRCANAAWNLAILYKEKFLKNRFEEDGKLVCKWFAKAWELYEEYADEEVCAINIERMMSYFSDDGSRIGSLVDVSEREILDFQIREAYHARKLVEIGQHIENINKLTKEIVSSRDELDSMATRLGINFKIQLTRLDFILKQLNTQLENIFERHRQSRIMIKNCNAGGI</sequence>
<protein>
    <recommendedName>
        <fullName evidence="2">Tetratricopeptide repeat protein</fullName>
    </recommendedName>
</protein>
<accession>A0A3G5A1R8</accession>
<evidence type="ECO:0000313" key="1">
    <source>
        <dbReference type="EMBL" id="AYV81070.1"/>
    </source>
</evidence>
<evidence type="ECO:0008006" key="2">
    <source>
        <dbReference type="Google" id="ProtNLM"/>
    </source>
</evidence>
<organism evidence="1">
    <name type="scientific">Harvfovirus sp</name>
    <dbReference type="NCBI Taxonomy" id="2487768"/>
    <lineage>
        <taxon>Viruses</taxon>
        <taxon>Varidnaviria</taxon>
        <taxon>Bamfordvirae</taxon>
        <taxon>Nucleocytoviricota</taxon>
        <taxon>Megaviricetes</taxon>
        <taxon>Imitervirales</taxon>
        <taxon>Mimiviridae</taxon>
        <taxon>Klosneuvirinae</taxon>
    </lineage>
</organism>
<name>A0A3G5A1R8_9VIRU</name>
<reference evidence="1" key="1">
    <citation type="submission" date="2018-10" db="EMBL/GenBank/DDBJ databases">
        <title>Hidden diversity of soil giant viruses.</title>
        <authorList>
            <person name="Schulz F."/>
            <person name="Alteio L."/>
            <person name="Goudeau D."/>
            <person name="Ryan E.M."/>
            <person name="Malmstrom R.R."/>
            <person name="Blanchard J."/>
            <person name="Woyke T."/>
        </authorList>
    </citation>
    <scope>NUCLEOTIDE SEQUENCE</scope>
    <source>
        <strain evidence="1">HAV1</strain>
    </source>
</reference>
<dbReference type="EMBL" id="MK072257">
    <property type="protein sequence ID" value="AYV81070.1"/>
    <property type="molecule type" value="Genomic_DNA"/>
</dbReference>